<organism evidence="2 3">
    <name type="scientific">Abeliophyllum distichum</name>
    <dbReference type="NCBI Taxonomy" id="126358"/>
    <lineage>
        <taxon>Eukaryota</taxon>
        <taxon>Viridiplantae</taxon>
        <taxon>Streptophyta</taxon>
        <taxon>Embryophyta</taxon>
        <taxon>Tracheophyta</taxon>
        <taxon>Spermatophyta</taxon>
        <taxon>Magnoliopsida</taxon>
        <taxon>eudicotyledons</taxon>
        <taxon>Gunneridae</taxon>
        <taxon>Pentapetalae</taxon>
        <taxon>asterids</taxon>
        <taxon>lamiids</taxon>
        <taxon>Lamiales</taxon>
        <taxon>Oleaceae</taxon>
        <taxon>Forsythieae</taxon>
        <taxon>Abeliophyllum</taxon>
    </lineage>
</organism>
<comment type="caution">
    <text evidence="2">The sequence shown here is derived from an EMBL/GenBank/DDBJ whole genome shotgun (WGS) entry which is preliminary data.</text>
</comment>
<evidence type="ECO:0000313" key="2">
    <source>
        <dbReference type="EMBL" id="KAL2461641.1"/>
    </source>
</evidence>
<dbReference type="Proteomes" id="UP001604336">
    <property type="component" value="Unassembled WGS sequence"/>
</dbReference>
<accession>A0ABD1PCM5</accession>
<reference evidence="3" key="1">
    <citation type="submission" date="2024-07" db="EMBL/GenBank/DDBJ databases">
        <title>Two chromosome-level genome assemblies of Korean endemic species Abeliophyllum distichum and Forsythia ovata (Oleaceae).</title>
        <authorList>
            <person name="Jang H."/>
        </authorList>
    </citation>
    <scope>NUCLEOTIDE SEQUENCE [LARGE SCALE GENOMIC DNA]</scope>
</reference>
<dbReference type="Gene3D" id="3.30.420.10">
    <property type="entry name" value="Ribonuclease H-like superfamily/Ribonuclease H"/>
    <property type="match status" value="1"/>
</dbReference>
<feature type="domain" description="RNase H type-1" evidence="1">
    <location>
        <begin position="32"/>
        <end position="105"/>
    </location>
</feature>
<dbReference type="EMBL" id="JBFOLK010000014">
    <property type="protein sequence ID" value="KAL2461641.1"/>
    <property type="molecule type" value="Genomic_DNA"/>
</dbReference>
<protein>
    <submittedName>
        <fullName evidence="2">Retrovirus-related Pol polyprotein from transposon</fullName>
    </submittedName>
</protein>
<dbReference type="PANTHER" id="PTHR48475:SF2">
    <property type="entry name" value="RIBONUCLEASE H"/>
    <property type="match status" value="1"/>
</dbReference>
<evidence type="ECO:0000259" key="1">
    <source>
        <dbReference type="Pfam" id="PF13456"/>
    </source>
</evidence>
<gene>
    <name evidence="2" type="ORF">Adt_45061</name>
</gene>
<dbReference type="InterPro" id="IPR036397">
    <property type="entry name" value="RNaseH_sf"/>
</dbReference>
<dbReference type="PANTHER" id="PTHR48475">
    <property type="entry name" value="RIBONUCLEASE H"/>
    <property type="match status" value="1"/>
</dbReference>
<proteinExistence type="predicted"/>
<dbReference type="SUPFAM" id="SSF53098">
    <property type="entry name" value="Ribonuclease H-like"/>
    <property type="match status" value="1"/>
</dbReference>
<name>A0ABD1PCM5_9LAMI</name>
<dbReference type="Pfam" id="PF13456">
    <property type="entry name" value="RVT_3"/>
    <property type="match status" value="1"/>
</dbReference>
<dbReference type="InterPro" id="IPR012337">
    <property type="entry name" value="RNaseH-like_sf"/>
</dbReference>
<evidence type="ECO:0000313" key="3">
    <source>
        <dbReference type="Proteomes" id="UP001604336"/>
    </source>
</evidence>
<dbReference type="InterPro" id="IPR002156">
    <property type="entry name" value="RNaseH_domain"/>
</dbReference>
<keyword evidence="3" id="KW-1185">Reference proteome</keyword>
<sequence>MVPKSNGKMKVCVDFANVNQACPKDSFLLPGESKAGARIMLISPEGHKLHSSICFGFPPSNNVAVYEATLAGLRLVKALQVKAIIVHSDFLLIVNQVKESRADNYNNDAFLKIDSSKDSNLLGRVPVEFFSKPSTTQDDNVLSTESAESWIKPIMAYLKD</sequence>
<dbReference type="AlphaFoldDB" id="A0ABD1PCM5"/>